<reference evidence="4 5" key="1">
    <citation type="submission" date="2023-07" db="EMBL/GenBank/DDBJ databases">
        <title>Sequencing the genomes of 1000 actinobacteria strains.</title>
        <authorList>
            <person name="Klenk H.-P."/>
        </authorList>
    </citation>
    <scope>NUCLEOTIDE SEQUENCE [LARGE SCALE GENOMIC DNA]</scope>
    <source>
        <strain evidence="4 5">DSM 44710</strain>
    </source>
</reference>
<dbReference type="InterPro" id="IPR050121">
    <property type="entry name" value="Cytochrome_P450_monoxygenase"/>
</dbReference>
<sequence length="458" mass="50486">MTTATRTVDDLTGPRPLPIVGNLVQMRTDRDGHRAYDRWAREYGPTYLLRFGKLPIVVTGDGPIVEAVLRDRPDGFTRTRVGPVLEGLGVHGVFSAEGARWRRLRKMAAQSLNAAYLREYFTTITRSSGRLRARWAHAAGENRPVDVLDDMMRFTLEVTTALAIGHDLDAFAGDTGLHRRLAELFPEIGRRLYAPVPLHNWITLPRDRRRARVMREVDALVRSSYRQAKDRMATGAKPRTFLEALVAPLAGEAEFSHGELFGNVLTMLLAGQDTTSSAAAWTLHHLARHPEAQQRVREEATAAFGPDGTPADPGALRALPFTDAVIQETMRLRPVAPVMGFRPTRDTVLPGSGYDLRLPAGQSILLLLSHGARAVDAPDEFRPDRWLGDNPPAPAPLHPFGAGPRFCPGRNLALLETALVAGLLCRDFQLTPDGGPVGERLAFTAFPTDLRLRLTPLR</sequence>
<dbReference type="PANTHER" id="PTHR24305">
    <property type="entry name" value="CYTOCHROME P450"/>
    <property type="match status" value="1"/>
</dbReference>
<keyword evidence="5" id="KW-1185">Reference proteome</keyword>
<proteinExistence type="inferred from homology"/>
<keyword evidence="3" id="KW-0503">Monooxygenase</keyword>
<dbReference type="InterPro" id="IPR036396">
    <property type="entry name" value="Cyt_P450_sf"/>
</dbReference>
<keyword evidence="3" id="KW-0560">Oxidoreductase</keyword>
<dbReference type="Pfam" id="PF00067">
    <property type="entry name" value="p450"/>
    <property type="match status" value="1"/>
</dbReference>
<evidence type="ECO:0000256" key="1">
    <source>
        <dbReference type="ARBA" id="ARBA00001971"/>
    </source>
</evidence>
<dbReference type="SUPFAM" id="SSF48264">
    <property type="entry name" value="Cytochrome P450"/>
    <property type="match status" value="1"/>
</dbReference>
<keyword evidence="3" id="KW-0408">Iron</keyword>
<dbReference type="RefSeq" id="WP_306830419.1">
    <property type="nucleotide sequence ID" value="NZ_JAUSRA010000001.1"/>
</dbReference>
<name>A0ABT9MUA8_9ACTN</name>
<comment type="cofactor">
    <cofactor evidence="1">
        <name>heme</name>
        <dbReference type="ChEBI" id="CHEBI:30413"/>
    </cofactor>
</comment>
<organism evidence="4 5">
    <name type="scientific">Catenuloplanes nepalensis</name>
    <dbReference type="NCBI Taxonomy" id="587533"/>
    <lineage>
        <taxon>Bacteria</taxon>
        <taxon>Bacillati</taxon>
        <taxon>Actinomycetota</taxon>
        <taxon>Actinomycetes</taxon>
        <taxon>Micromonosporales</taxon>
        <taxon>Micromonosporaceae</taxon>
        <taxon>Catenuloplanes</taxon>
    </lineage>
</organism>
<comment type="caution">
    <text evidence="4">The sequence shown here is derived from an EMBL/GenBank/DDBJ whole genome shotgun (WGS) entry which is preliminary data.</text>
</comment>
<protein>
    <submittedName>
        <fullName evidence="4">Cytochrome P450</fullName>
    </submittedName>
</protein>
<dbReference type="Proteomes" id="UP001240984">
    <property type="component" value="Unassembled WGS sequence"/>
</dbReference>
<evidence type="ECO:0000256" key="2">
    <source>
        <dbReference type="ARBA" id="ARBA00010617"/>
    </source>
</evidence>
<dbReference type="PRINTS" id="PR00385">
    <property type="entry name" value="P450"/>
</dbReference>
<comment type="similarity">
    <text evidence="2 3">Belongs to the cytochrome P450 family.</text>
</comment>
<keyword evidence="3" id="KW-0479">Metal-binding</keyword>
<evidence type="ECO:0000313" key="4">
    <source>
        <dbReference type="EMBL" id="MDP9794985.1"/>
    </source>
</evidence>
<dbReference type="PROSITE" id="PS00086">
    <property type="entry name" value="CYTOCHROME_P450"/>
    <property type="match status" value="1"/>
</dbReference>
<dbReference type="InterPro" id="IPR017972">
    <property type="entry name" value="Cyt_P450_CS"/>
</dbReference>
<dbReference type="InterPro" id="IPR001128">
    <property type="entry name" value="Cyt_P450"/>
</dbReference>
<dbReference type="Gene3D" id="1.10.630.10">
    <property type="entry name" value="Cytochrome P450"/>
    <property type="match status" value="1"/>
</dbReference>
<dbReference type="PRINTS" id="PR00463">
    <property type="entry name" value="EP450I"/>
</dbReference>
<evidence type="ECO:0000256" key="3">
    <source>
        <dbReference type="RuleBase" id="RU000461"/>
    </source>
</evidence>
<dbReference type="EMBL" id="JAUSRA010000001">
    <property type="protein sequence ID" value="MDP9794985.1"/>
    <property type="molecule type" value="Genomic_DNA"/>
</dbReference>
<dbReference type="InterPro" id="IPR002401">
    <property type="entry name" value="Cyt_P450_E_grp-I"/>
</dbReference>
<dbReference type="PANTHER" id="PTHR24305:SF166">
    <property type="entry name" value="CYTOCHROME P450 12A4, MITOCHONDRIAL-RELATED"/>
    <property type="match status" value="1"/>
</dbReference>
<evidence type="ECO:0000313" key="5">
    <source>
        <dbReference type="Proteomes" id="UP001240984"/>
    </source>
</evidence>
<keyword evidence="3" id="KW-0349">Heme</keyword>
<accession>A0ABT9MUA8</accession>
<gene>
    <name evidence="4" type="ORF">J2S43_003497</name>
</gene>